<protein>
    <submittedName>
        <fullName evidence="3">Uncharacterized protein</fullName>
    </submittedName>
</protein>
<feature type="region of interest" description="Disordered" evidence="1">
    <location>
        <begin position="60"/>
        <end position="119"/>
    </location>
</feature>
<dbReference type="AlphaFoldDB" id="A0A7E4UL77"/>
<accession>A0A7E4UL77</accession>
<feature type="compositionally biased region" description="Polar residues" evidence="1">
    <location>
        <begin position="103"/>
        <end position="113"/>
    </location>
</feature>
<proteinExistence type="predicted"/>
<reference evidence="2" key="1">
    <citation type="journal article" date="2013" name="Genetics">
        <title>The draft genome and transcriptome of Panagrellus redivivus are shaped by the harsh demands of a free-living lifestyle.</title>
        <authorList>
            <person name="Srinivasan J."/>
            <person name="Dillman A.R."/>
            <person name="Macchietto M.G."/>
            <person name="Heikkinen L."/>
            <person name="Lakso M."/>
            <person name="Fracchia K.M."/>
            <person name="Antoshechkin I."/>
            <person name="Mortazavi A."/>
            <person name="Wong G."/>
            <person name="Sternberg P.W."/>
        </authorList>
    </citation>
    <scope>NUCLEOTIDE SEQUENCE [LARGE SCALE GENOMIC DNA]</scope>
    <source>
        <strain evidence="2">MT8872</strain>
    </source>
</reference>
<sequence length="119" mass="13017">MDPVSNHVDNIDNAAIDVAISLINAPQYFNFGEIEAELAKRSEKTCFRTAINVPASIPGIRKTRSERRSKSAPPATGAKNRACNCEEVRRQQEQAQVVRKRSASASAVPTSKTSSHHLD</sequence>
<reference evidence="3" key="2">
    <citation type="submission" date="2020-10" db="UniProtKB">
        <authorList>
            <consortium name="WormBaseParasite"/>
        </authorList>
    </citation>
    <scope>IDENTIFICATION</scope>
</reference>
<dbReference type="WBParaSite" id="Pan_g10065.t1">
    <property type="protein sequence ID" value="Pan_g10065.t1"/>
    <property type="gene ID" value="Pan_g10065"/>
</dbReference>
<evidence type="ECO:0000256" key="1">
    <source>
        <dbReference type="SAM" id="MobiDB-lite"/>
    </source>
</evidence>
<organism evidence="2 3">
    <name type="scientific">Panagrellus redivivus</name>
    <name type="common">Microworm</name>
    <dbReference type="NCBI Taxonomy" id="6233"/>
    <lineage>
        <taxon>Eukaryota</taxon>
        <taxon>Metazoa</taxon>
        <taxon>Ecdysozoa</taxon>
        <taxon>Nematoda</taxon>
        <taxon>Chromadorea</taxon>
        <taxon>Rhabditida</taxon>
        <taxon>Tylenchina</taxon>
        <taxon>Panagrolaimomorpha</taxon>
        <taxon>Panagrolaimoidea</taxon>
        <taxon>Panagrolaimidae</taxon>
        <taxon>Panagrellus</taxon>
    </lineage>
</organism>
<keyword evidence="2" id="KW-1185">Reference proteome</keyword>
<dbReference type="Proteomes" id="UP000492821">
    <property type="component" value="Unassembled WGS sequence"/>
</dbReference>
<evidence type="ECO:0000313" key="3">
    <source>
        <dbReference type="WBParaSite" id="Pan_g10065.t1"/>
    </source>
</evidence>
<name>A0A7E4UL77_PANRE</name>
<evidence type="ECO:0000313" key="2">
    <source>
        <dbReference type="Proteomes" id="UP000492821"/>
    </source>
</evidence>